<evidence type="ECO:0000313" key="13">
    <source>
        <dbReference type="Proteomes" id="UP000005045"/>
    </source>
</evidence>
<dbReference type="NCBIfam" id="TIGR00229">
    <property type="entry name" value="sensory_box"/>
    <property type="match status" value="1"/>
</dbReference>
<proteinExistence type="predicted"/>
<dbReference type="CDD" id="cd00130">
    <property type="entry name" value="PAS"/>
    <property type="match status" value="1"/>
</dbReference>
<dbReference type="InterPro" id="IPR000700">
    <property type="entry name" value="PAS-assoc_C"/>
</dbReference>
<feature type="transmembrane region" description="Helical" evidence="8">
    <location>
        <begin position="252"/>
        <end position="275"/>
    </location>
</feature>
<dbReference type="SUPFAM" id="SSF55073">
    <property type="entry name" value="Nucleotide cyclase"/>
    <property type="match status" value="1"/>
</dbReference>
<dbReference type="OrthoDB" id="9813903at2"/>
<dbReference type="Proteomes" id="UP000005045">
    <property type="component" value="Unassembled WGS sequence"/>
</dbReference>
<dbReference type="SMART" id="SM00086">
    <property type="entry name" value="PAC"/>
    <property type="match status" value="1"/>
</dbReference>
<evidence type="ECO:0000256" key="6">
    <source>
        <dbReference type="ARBA" id="ARBA00023136"/>
    </source>
</evidence>
<dbReference type="NCBIfam" id="TIGR00254">
    <property type="entry name" value="GGDEF"/>
    <property type="match status" value="1"/>
</dbReference>
<dbReference type="InterPro" id="IPR050469">
    <property type="entry name" value="Diguanylate_Cyclase"/>
</dbReference>
<feature type="transmembrane region" description="Helical" evidence="8">
    <location>
        <begin position="41"/>
        <end position="59"/>
    </location>
</feature>
<feature type="transmembrane region" description="Helical" evidence="8">
    <location>
        <begin position="295"/>
        <end position="315"/>
    </location>
</feature>
<evidence type="ECO:0000256" key="2">
    <source>
        <dbReference type="ARBA" id="ARBA00012528"/>
    </source>
</evidence>
<comment type="subcellular location">
    <subcellularLocation>
        <location evidence="1">Cell membrane</location>
        <topology evidence="1">Multi-pass membrane protein</topology>
    </subcellularLocation>
</comment>
<dbReference type="PROSITE" id="PS50112">
    <property type="entry name" value="PAS"/>
    <property type="match status" value="1"/>
</dbReference>
<evidence type="ECO:0000256" key="1">
    <source>
        <dbReference type="ARBA" id="ARBA00004651"/>
    </source>
</evidence>
<comment type="catalytic activity">
    <reaction evidence="7">
        <text>2 GTP = 3',3'-c-di-GMP + 2 diphosphate</text>
        <dbReference type="Rhea" id="RHEA:24898"/>
        <dbReference type="ChEBI" id="CHEBI:33019"/>
        <dbReference type="ChEBI" id="CHEBI:37565"/>
        <dbReference type="ChEBI" id="CHEBI:58805"/>
        <dbReference type="EC" id="2.7.7.65"/>
    </reaction>
</comment>
<evidence type="ECO:0000256" key="4">
    <source>
        <dbReference type="ARBA" id="ARBA00022692"/>
    </source>
</evidence>
<evidence type="ECO:0000259" key="9">
    <source>
        <dbReference type="PROSITE" id="PS50112"/>
    </source>
</evidence>
<keyword evidence="4 8" id="KW-0812">Transmembrane</keyword>
<dbReference type="AlphaFoldDB" id="B1FTJ0"/>
<dbReference type="PROSITE" id="PS50113">
    <property type="entry name" value="PAC"/>
    <property type="match status" value="1"/>
</dbReference>
<dbReference type="InterPro" id="IPR001610">
    <property type="entry name" value="PAC"/>
</dbReference>
<dbReference type="Pfam" id="PF05231">
    <property type="entry name" value="MASE1"/>
    <property type="match status" value="1"/>
</dbReference>
<dbReference type="GO" id="GO:0005886">
    <property type="term" value="C:plasma membrane"/>
    <property type="evidence" value="ECO:0007669"/>
    <property type="project" value="UniProtKB-SubCell"/>
</dbReference>
<feature type="transmembrane region" description="Helical" evidence="8">
    <location>
        <begin position="65"/>
        <end position="82"/>
    </location>
</feature>
<dbReference type="Gene3D" id="3.30.450.20">
    <property type="entry name" value="PAS domain"/>
    <property type="match status" value="1"/>
</dbReference>
<protein>
    <recommendedName>
        <fullName evidence="2">diguanylate cyclase</fullName>
        <ecNumber evidence="2">2.7.7.65</ecNumber>
    </recommendedName>
</protein>
<feature type="transmembrane region" description="Helical" evidence="8">
    <location>
        <begin position="89"/>
        <end position="106"/>
    </location>
</feature>
<dbReference type="Gene3D" id="3.30.70.270">
    <property type="match status" value="1"/>
</dbReference>
<dbReference type="InterPro" id="IPR000014">
    <property type="entry name" value="PAS"/>
</dbReference>
<feature type="transmembrane region" description="Helical" evidence="8">
    <location>
        <begin position="146"/>
        <end position="169"/>
    </location>
</feature>
<evidence type="ECO:0000313" key="12">
    <source>
        <dbReference type="EMBL" id="EDT12936.1"/>
    </source>
</evidence>
<evidence type="ECO:0000256" key="3">
    <source>
        <dbReference type="ARBA" id="ARBA00022475"/>
    </source>
</evidence>
<dbReference type="EMBL" id="ABLD01000001">
    <property type="protein sequence ID" value="EDT12936.1"/>
    <property type="molecule type" value="Genomic_DNA"/>
</dbReference>
<dbReference type="PROSITE" id="PS50887">
    <property type="entry name" value="GGDEF"/>
    <property type="match status" value="1"/>
</dbReference>
<evidence type="ECO:0000256" key="5">
    <source>
        <dbReference type="ARBA" id="ARBA00022989"/>
    </source>
</evidence>
<organism evidence="12 13">
    <name type="scientific">Paraburkholderia graminis (strain ATCC 700544 / DSM 17151 / LMG 18924 / NCIMB 13744 / C4D1M)</name>
    <dbReference type="NCBI Taxonomy" id="396598"/>
    <lineage>
        <taxon>Bacteria</taxon>
        <taxon>Pseudomonadati</taxon>
        <taxon>Pseudomonadota</taxon>
        <taxon>Betaproteobacteria</taxon>
        <taxon>Burkholderiales</taxon>
        <taxon>Burkholderiaceae</taxon>
        <taxon>Paraburkholderia</taxon>
    </lineage>
</organism>
<dbReference type="PANTHER" id="PTHR45138">
    <property type="entry name" value="REGULATORY COMPONENTS OF SENSORY TRANSDUCTION SYSTEM"/>
    <property type="match status" value="1"/>
</dbReference>
<feature type="domain" description="PAS" evidence="9">
    <location>
        <begin position="329"/>
        <end position="399"/>
    </location>
</feature>
<gene>
    <name evidence="12" type="ORF">BgramDRAFT_0316</name>
</gene>
<evidence type="ECO:0000256" key="7">
    <source>
        <dbReference type="ARBA" id="ARBA00034247"/>
    </source>
</evidence>
<evidence type="ECO:0000259" key="10">
    <source>
        <dbReference type="PROSITE" id="PS50113"/>
    </source>
</evidence>
<evidence type="ECO:0000259" key="11">
    <source>
        <dbReference type="PROSITE" id="PS50887"/>
    </source>
</evidence>
<dbReference type="FunFam" id="3.30.70.270:FF:000001">
    <property type="entry name" value="Diguanylate cyclase domain protein"/>
    <property type="match status" value="1"/>
</dbReference>
<dbReference type="InterPro" id="IPR029787">
    <property type="entry name" value="Nucleotide_cyclase"/>
</dbReference>
<keyword evidence="5 8" id="KW-1133">Transmembrane helix</keyword>
<evidence type="ECO:0000256" key="8">
    <source>
        <dbReference type="SAM" id="Phobius"/>
    </source>
</evidence>
<dbReference type="InterPro" id="IPR007895">
    <property type="entry name" value="MASE1"/>
</dbReference>
<dbReference type="SMART" id="SM00091">
    <property type="entry name" value="PAS"/>
    <property type="match status" value="1"/>
</dbReference>
<feature type="transmembrane region" description="Helical" evidence="8">
    <location>
        <begin position="221"/>
        <end position="246"/>
    </location>
</feature>
<keyword evidence="13" id="KW-1185">Reference proteome</keyword>
<comment type="caution">
    <text evidence="12">The sequence shown here is derived from an EMBL/GenBank/DDBJ whole genome shotgun (WGS) entry which is preliminary data.</text>
</comment>
<dbReference type="InterPro" id="IPR035965">
    <property type="entry name" value="PAS-like_dom_sf"/>
</dbReference>
<dbReference type="EC" id="2.7.7.65" evidence="2"/>
<dbReference type="GO" id="GO:0052621">
    <property type="term" value="F:diguanylate cyclase activity"/>
    <property type="evidence" value="ECO:0007669"/>
    <property type="project" value="UniProtKB-EC"/>
</dbReference>
<dbReference type="InterPro" id="IPR000160">
    <property type="entry name" value="GGDEF_dom"/>
</dbReference>
<reference evidence="12 13" key="1">
    <citation type="submission" date="2008-03" db="EMBL/GenBank/DDBJ databases">
        <title>Sequencing of the draft genome and assembly of Burkholderia graminis C4D1M.</title>
        <authorList>
            <consortium name="US DOE Joint Genome Institute (JGI-PGF)"/>
            <person name="Copeland A."/>
            <person name="Lucas S."/>
            <person name="Lapidus A."/>
            <person name="Glavina del Rio T."/>
            <person name="Dalin E."/>
            <person name="Tice H."/>
            <person name="Bruce D."/>
            <person name="Goodwin L."/>
            <person name="Pitluck S."/>
            <person name="Larimer F."/>
            <person name="Land M.L."/>
            <person name="Hauser L."/>
            <person name="Tiedje J."/>
            <person name="Richardson P."/>
        </authorList>
    </citation>
    <scope>NUCLEOTIDE SEQUENCE [LARGE SCALE GENOMIC DNA]</scope>
    <source>
        <strain evidence="13">ATCC 700544 / DSM 17151 / LMG 18924 / NCIMB 13744 / C4D1M</strain>
    </source>
</reference>
<dbReference type="InterPro" id="IPR013655">
    <property type="entry name" value="PAS_fold_3"/>
</dbReference>
<dbReference type="InterPro" id="IPR043128">
    <property type="entry name" value="Rev_trsase/Diguanyl_cyclase"/>
</dbReference>
<keyword evidence="3" id="KW-1003">Cell membrane</keyword>
<dbReference type="CDD" id="cd01949">
    <property type="entry name" value="GGDEF"/>
    <property type="match status" value="1"/>
</dbReference>
<feature type="domain" description="PAC" evidence="10">
    <location>
        <begin position="402"/>
        <end position="455"/>
    </location>
</feature>
<dbReference type="PANTHER" id="PTHR45138:SF9">
    <property type="entry name" value="DIGUANYLATE CYCLASE DGCM-RELATED"/>
    <property type="match status" value="1"/>
</dbReference>
<dbReference type="Pfam" id="PF08447">
    <property type="entry name" value="PAS_3"/>
    <property type="match status" value="1"/>
</dbReference>
<dbReference type="SUPFAM" id="SSF55785">
    <property type="entry name" value="PYP-like sensor domain (PAS domain)"/>
    <property type="match status" value="1"/>
</dbReference>
<feature type="domain" description="GGDEF" evidence="11">
    <location>
        <begin position="496"/>
        <end position="631"/>
    </location>
</feature>
<sequence>MQQLQQTFSQCEQIRQGWKMDDDGAPTLTAVPIDTRNQMRVVTIAAIASFCLVVVSGQLKTMAGEIVAVWIAAGYLLGHLLTVPRHRKASVLIGGFVGNLAANLLGGESLYVSLSFTACGLIEVCAAALLLPQVHSANELIVPRILFRFVIIAGIFAPLISGLAAVLLLEGVFTTHPFSSFSNWVISDSLGILIFTPVTINMISGEWRSFLQPGSRAKSVALLLLVGCVTALIFGQNTHSLLYWVLPPLALLAFHAELSTVLLGILICISIAVPFTVRGTGPLWLIGFHTMEERILALQVFTLAALSIVLPITALEVQRHRLLVLLTDGQRQFRTLAEHTEEVILQLDPDGVFQYVSPRVTSVLGFSASHLVGAHISGLLHRDDVARVQLAMRQAASVQSNESVQYRIRRKDGSLIWVRSFMAAMPVGPGDNKPSLLFTLRDIDEHILAQQQRDAEQRRLEDLAYIDSLTGLWNRRYFDVEFARRLMATPENGDDLMMAVLFIDVDYFKQFNDRYGHQRGDECLRTVAKHIQTGIRKVDLPARYGGEEFVVLLKECSLAVATRTAERIRGGIEALSISHDSSPFSKVTVSIGIVHTTDLETSDAADLLRAADAALYEAKRLGRNRVFHWQGHLAA</sequence>
<dbReference type="Pfam" id="PF00990">
    <property type="entry name" value="GGDEF"/>
    <property type="match status" value="1"/>
</dbReference>
<accession>B1FTJ0</accession>
<name>B1FTJ0_PARG4</name>
<dbReference type="RefSeq" id="WP_006046865.1">
    <property type="nucleotide sequence ID" value="NZ_ABLD01000001.1"/>
</dbReference>
<feature type="transmembrane region" description="Helical" evidence="8">
    <location>
        <begin position="112"/>
        <end position="134"/>
    </location>
</feature>
<feature type="transmembrane region" description="Helical" evidence="8">
    <location>
        <begin position="181"/>
        <end position="200"/>
    </location>
</feature>
<dbReference type="SMART" id="SM00267">
    <property type="entry name" value="GGDEF"/>
    <property type="match status" value="1"/>
</dbReference>
<keyword evidence="6 8" id="KW-0472">Membrane</keyword>